<evidence type="ECO:0000313" key="4">
    <source>
        <dbReference type="Proteomes" id="UP000266089"/>
    </source>
</evidence>
<dbReference type="PANTHER" id="PTHR19328">
    <property type="entry name" value="HEDGEHOG-INTERACTING PROTEIN"/>
    <property type="match status" value="1"/>
</dbReference>
<dbReference type="SUPFAM" id="SSF50952">
    <property type="entry name" value="Soluble quinoprotein glucose dehydrogenase"/>
    <property type="match status" value="1"/>
</dbReference>
<dbReference type="OrthoDB" id="9770043at2"/>
<evidence type="ECO:0000313" key="3">
    <source>
        <dbReference type="EMBL" id="RIH78471.1"/>
    </source>
</evidence>
<feature type="chain" id="PRO_5017396284" evidence="1">
    <location>
        <begin position="18"/>
        <end position="367"/>
    </location>
</feature>
<dbReference type="InterPro" id="IPR011041">
    <property type="entry name" value="Quinoprot_gluc/sorb_DH_b-prop"/>
</dbReference>
<feature type="signal peptide" evidence="1">
    <location>
        <begin position="1"/>
        <end position="17"/>
    </location>
</feature>
<dbReference type="InterPro" id="IPR011042">
    <property type="entry name" value="6-blade_b-propeller_TolB-like"/>
</dbReference>
<dbReference type="GO" id="GO:0016491">
    <property type="term" value="F:oxidoreductase activity"/>
    <property type="evidence" value="ECO:0007669"/>
    <property type="project" value="UniProtKB-KW"/>
</dbReference>
<evidence type="ECO:0000256" key="1">
    <source>
        <dbReference type="SAM" id="SignalP"/>
    </source>
</evidence>
<dbReference type="EMBL" id="QWKX01000014">
    <property type="protein sequence ID" value="RIH78471.1"/>
    <property type="molecule type" value="Genomic_DNA"/>
</dbReference>
<accession>A0A399E854</accession>
<dbReference type="EC" id="1.1.5.-" evidence="3"/>
<comment type="caution">
    <text evidence="3">The sequence shown here is derived from an EMBL/GenBank/DDBJ whole genome shotgun (WGS) entry which is preliminary data.</text>
</comment>
<sequence>MRQIVCFTLLWFGLASAQSINLVPIASNLSRPLFLTYSPDDTGRLFILEQGGTIRIWQNGRLLAEPFLDISNLVSCCGERGLLGLAFHPNFRQNNLFFINYTNRSGDTVVARYRANGNRAETSSAQILLTIEQPYANHNGGMIAFGPDGMLYIGMGDGGSAGDPLNAGQRLDTLLGKILRIDVNRSEGNRAYAIPADNPVLAGRRSEIWSYGWRNPWRFSFDRQTGDLWVADVGQNAVEEVHFQPASSKGGENYGWRIMEGDRCFNPPQNCNRNGLVMPVLTYTHEQGRSITGGYRYRGNAMPAFRGAYFYADYVSGRIWAATPQGSGWQSREVLKTDLNISSFGEDAEGELYVVDHRGTVYRMTQR</sequence>
<dbReference type="Pfam" id="PF07995">
    <property type="entry name" value="GSDH"/>
    <property type="match status" value="1"/>
</dbReference>
<protein>
    <submittedName>
        <fullName evidence="3">Aldose sugar dehydrogenase YliI</fullName>
        <ecNumber evidence="3">1.1.5.-</ecNumber>
    </submittedName>
</protein>
<proteinExistence type="predicted"/>
<dbReference type="InterPro" id="IPR012938">
    <property type="entry name" value="Glc/Sorbosone_DH"/>
</dbReference>
<keyword evidence="1" id="KW-0732">Signal</keyword>
<dbReference type="RefSeq" id="WP_027886452.1">
    <property type="nucleotide sequence ID" value="NZ_JBHSXZ010000012.1"/>
</dbReference>
<keyword evidence="3" id="KW-0560">Oxidoreductase</keyword>
<reference evidence="3 4" key="1">
    <citation type="submission" date="2018-08" db="EMBL/GenBank/DDBJ databases">
        <title>Meiothermus cateniformans JCM 15151 genome sequencing project.</title>
        <authorList>
            <person name="Da Costa M.S."/>
            <person name="Albuquerque L."/>
            <person name="Raposo P."/>
            <person name="Froufe H.J.C."/>
            <person name="Barroso C.S."/>
            <person name="Egas C."/>
        </authorList>
    </citation>
    <scope>NUCLEOTIDE SEQUENCE [LARGE SCALE GENOMIC DNA]</scope>
    <source>
        <strain evidence="3 4">JCM 15151</strain>
    </source>
</reference>
<dbReference type="PANTHER" id="PTHR19328:SF75">
    <property type="entry name" value="ALDOSE SUGAR DEHYDROGENASE YLII"/>
    <property type="match status" value="1"/>
</dbReference>
<name>A0A399E854_9DEIN</name>
<feature type="domain" description="Glucose/Sorbosone dehydrogenase" evidence="2">
    <location>
        <begin position="30"/>
        <end position="357"/>
    </location>
</feature>
<dbReference type="Proteomes" id="UP000266089">
    <property type="component" value="Unassembled WGS sequence"/>
</dbReference>
<gene>
    <name evidence="3" type="primary">yliI</name>
    <name evidence="3" type="ORF">Mcate_00793</name>
</gene>
<organism evidence="3 4">
    <name type="scientific">Meiothermus taiwanensis</name>
    <dbReference type="NCBI Taxonomy" id="172827"/>
    <lineage>
        <taxon>Bacteria</taxon>
        <taxon>Thermotogati</taxon>
        <taxon>Deinococcota</taxon>
        <taxon>Deinococci</taxon>
        <taxon>Thermales</taxon>
        <taxon>Thermaceae</taxon>
        <taxon>Meiothermus</taxon>
    </lineage>
</organism>
<dbReference type="Gene3D" id="2.120.10.30">
    <property type="entry name" value="TolB, C-terminal domain"/>
    <property type="match status" value="1"/>
</dbReference>
<evidence type="ECO:0000259" key="2">
    <source>
        <dbReference type="Pfam" id="PF07995"/>
    </source>
</evidence>
<dbReference type="AlphaFoldDB" id="A0A399E854"/>